<proteinExistence type="predicted"/>
<evidence type="ECO:0008006" key="4">
    <source>
        <dbReference type="Google" id="ProtNLM"/>
    </source>
</evidence>
<dbReference type="OrthoDB" id="10614473at2759"/>
<name>A0A1X2I9T5_9FUNG</name>
<comment type="caution">
    <text evidence="2">The sequence shown here is derived from an EMBL/GenBank/DDBJ whole genome shotgun (WGS) entry which is preliminary data.</text>
</comment>
<dbReference type="EMBL" id="MCGE01000019">
    <property type="protein sequence ID" value="ORZ12378.1"/>
    <property type="molecule type" value="Genomic_DNA"/>
</dbReference>
<dbReference type="Proteomes" id="UP000193560">
    <property type="component" value="Unassembled WGS sequence"/>
</dbReference>
<dbReference type="AlphaFoldDB" id="A0A1X2I9T5"/>
<feature type="chain" id="PRO_5012371813" description="Ser-Thr-rich glycosyl-phosphatidyl-inositol-anchored membrane family-domain-containing protein" evidence="1">
    <location>
        <begin position="23"/>
        <end position="200"/>
    </location>
</feature>
<feature type="signal peptide" evidence="1">
    <location>
        <begin position="1"/>
        <end position="22"/>
    </location>
</feature>
<gene>
    <name evidence="2" type="ORF">BCR42DRAFT_420499</name>
</gene>
<sequence length="200" mass="22136">MQQIILVSVLFFLAAVFQVVHADVDYFKQPAMENQEFMPGSSADFVVAQLPDIDGQAINANVYPEGKQPQELVMTIQSWSPSSVSDSAKNDFAFTWQIPSNIKPGRYFVKIDINNDQDDNDICRSKTFTILPSQNNGGGAASSRFVSNGRPPAGGMMMNNPGMKMPSYAQQMNDGAPRQQQQRYAGNTKLSALHLRRRAI</sequence>
<organism evidence="2 3">
    <name type="scientific">Absidia repens</name>
    <dbReference type="NCBI Taxonomy" id="90262"/>
    <lineage>
        <taxon>Eukaryota</taxon>
        <taxon>Fungi</taxon>
        <taxon>Fungi incertae sedis</taxon>
        <taxon>Mucoromycota</taxon>
        <taxon>Mucoromycotina</taxon>
        <taxon>Mucoromycetes</taxon>
        <taxon>Mucorales</taxon>
        <taxon>Cunninghamellaceae</taxon>
        <taxon>Absidia</taxon>
    </lineage>
</organism>
<protein>
    <recommendedName>
        <fullName evidence="4">Ser-Thr-rich glycosyl-phosphatidyl-inositol-anchored membrane family-domain-containing protein</fullName>
    </recommendedName>
</protein>
<reference evidence="2 3" key="1">
    <citation type="submission" date="2016-07" db="EMBL/GenBank/DDBJ databases">
        <title>Pervasive Adenine N6-methylation of Active Genes in Fungi.</title>
        <authorList>
            <consortium name="DOE Joint Genome Institute"/>
            <person name="Mondo S.J."/>
            <person name="Dannebaum R.O."/>
            <person name="Kuo R.C."/>
            <person name="Labutti K."/>
            <person name="Haridas S."/>
            <person name="Kuo A."/>
            <person name="Salamov A."/>
            <person name="Ahrendt S.R."/>
            <person name="Lipzen A."/>
            <person name="Sullivan W."/>
            <person name="Andreopoulos W.B."/>
            <person name="Clum A."/>
            <person name="Lindquist E."/>
            <person name="Daum C."/>
            <person name="Ramamoorthy G.K."/>
            <person name="Gryganskyi A."/>
            <person name="Culley D."/>
            <person name="Magnuson J.K."/>
            <person name="James T.Y."/>
            <person name="O'Malley M.A."/>
            <person name="Stajich J.E."/>
            <person name="Spatafora J.W."/>
            <person name="Visel A."/>
            <person name="Grigoriev I.V."/>
        </authorList>
    </citation>
    <scope>NUCLEOTIDE SEQUENCE [LARGE SCALE GENOMIC DNA]</scope>
    <source>
        <strain evidence="2 3">NRRL 1336</strain>
    </source>
</reference>
<evidence type="ECO:0000313" key="3">
    <source>
        <dbReference type="Proteomes" id="UP000193560"/>
    </source>
</evidence>
<accession>A0A1X2I9T5</accession>
<keyword evidence="1" id="KW-0732">Signal</keyword>
<evidence type="ECO:0000256" key="1">
    <source>
        <dbReference type="SAM" id="SignalP"/>
    </source>
</evidence>
<evidence type="ECO:0000313" key="2">
    <source>
        <dbReference type="EMBL" id="ORZ12378.1"/>
    </source>
</evidence>
<keyword evidence="3" id="KW-1185">Reference proteome</keyword>